<name>A0AAV1KKU1_9NEOP</name>
<reference evidence="1 2" key="1">
    <citation type="submission" date="2023-11" db="EMBL/GenBank/DDBJ databases">
        <authorList>
            <person name="Hedman E."/>
            <person name="Englund M."/>
            <person name="Stromberg M."/>
            <person name="Nyberg Akerstrom W."/>
            <person name="Nylinder S."/>
            <person name="Jareborg N."/>
            <person name="Kallberg Y."/>
            <person name="Kronander E."/>
        </authorList>
    </citation>
    <scope>NUCLEOTIDE SEQUENCE [LARGE SCALE GENOMIC DNA]</scope>
</reference>
<dbReference type="InterPro" id="IPR051320">
    <property type="entry name" value="Viral_Replic_Matur_Polypro"/>
</dbReference>
<dbReference type="GO" id="GO:0071897">
    <property type="term" value="P:DNA biosynthetic process"/>
    <property type="evidence" value="ECO:0007669"/>
    <property type="project" value="UniProtKB-ARBA"/>
</dbReference>
<dbReference type="InterPro" id="IPR043502">
    <property type="entry name" value="DNA/RNA_pol_sf"/>
</dbReference>
<gene>
    <name evidence="1" type="ORF">PARMNEM_LOCUS5049</name>
</gene>
<evidence type="ECO:0008006" key="3">
    <source>
        <dbReference type="Google" id="ProtNLM"/>
    </source>
</evidence>
<comment type="caution">
    <text evidence="1">The sequence shown here is derived from an EMBL/GenBank/DDBJ whole genome shotgun (WGS) entry which is preliminary data.</text>
</comment>
<evidence type="ECO:0000313" key="1">
    <source>
        <dbReference type="EMBL" id="CAK1583688.1"/>
    </source>
</evidence>
<dbReference type="AlphaFoldDB" id="A0AAV1KKU1"/>
<keyword evidence="2" id="KW-1185">Reference proteome</keyword>
<dbReference type="PANTHER" id="PTHR33064:SF37">
    <property type="entry name" value="RIBONUCLEASE H"/>
    <property type="match status" value="1"/>
</dbReference>
<accession>A0AAV1KKU1</accession>
<dbReference type="EMBL" id="CAVLGL010000057">
    <property type="protein sequence ID" value="CAK1583688.1"/>
    <property type="molecule type" value="Genomic_DNA"/>
</dbReference>
<evidence type="ECO:0000313" key="2">
    <source>
        <dbReference type="Proteomes" id="UP001314205"/>
    </source>
</evidence>
<dbReference type="Gene3D" id="3.30.70.270">
    <property type="match status" value="1"/>
</dbReference>
<sequence length="88" mass="10084">MYDKIIAYQTIDEEMEKLQAVLDLLKEANLTLNLIKCNFFKKSIDYLGFEISHEGVRPGLKKVEDVAAFKTPQNVQEVRQFLGLSSFA</sequence>
<dbReference type="PANTHER" id="PTHR33064">
    <property type="entry name" value="POL PROTEIN"/>
    <property type="match status" value="1"/>
</dbReference>
<dbReference type="InterPro" id="IPR043128">
    <property type="entry name" value="Rev_trsase/Diguanyl_cyclase"/>
</dbReference>
<organism evidence="1 2">
    <name type="scientific">Parnassius mnemosyne</name>
    <name type="common">clouded apollo</name>
    <dbReference type="NCBI Taxonomy" id="213953"/>
    <lineage>
        <taxon>Eukaryota</taxon>
        <taxon>Metazoa</taxon>
        <taxon>Ecdysozoa</taxon>
        <taxon>Arthropoda</taxon>
        <taxon>Hexapoda</taxon>
        <taxon>Insecta</taxon>
        <taxon>Pterygota</taxon>
        <taxon>Neoptera</taxon>
        <taxon>Endopterygota</taxon>
        <taxon>Lepidoptera</taxon>
        <taxon>Glossata</taxon>
        <taxon>Ditrysia</taxon>
        <taxon>Papilionoidea</taxon>
        <taxon>Papilionidae</taxon>
        <taxon>Parnassiinae</taxon>
        <taxon>Parnassini</taxon>
        <taxon>Parnassius</taxon>
        <taxon>Driopa</taxon>
    </lineage>
</organism>
<proteinExistence type="predicted"/>
<dbReference type="Proteomes" id="UP001314205">
    <property type="component" value="Unassembled WGS sequence"/>
</dbReference>
<dbReference type="SUPFAM" id="SSF56672">
    <property type="entry name" value="DNA/RNA polymerases"/>
    <property type="match status" value="1"/>
</dbReference>
<protein>
    <recommendedName>
        <fullName evidence="3">Reverse transcriptase domain-containing protein</fullName>
    </recommendedName>
</protein>